<protein>
    <submittedName>
        <fullName evidence="2">Uncharacterized protein</fullName>
    </submittedName>
</protein>
<proteinExistence type="predicted"/>
<dbReference type="EMBL" id="JYJG01000046">
    <property type="protein sequence ID" value="KJK50950.1"/>
    <property type="molecule type" value="Genomic_DNA"/>
</dbReference>
<keyword evidence="3" id="KW-1185">Reference proteome</keyword>
<gene>
    <name evidence="2" type="ORF">UK23_08870</name>
</gene>
<sequence>MPEQPSISITVSIAPHVAHGLHALVQKTLREATPAPRPKDDRGSGKNVNKSTGTVNGTLFQIGNVHGGIHHHGNR</sequence>
<accession>A0A0F0H634</accession>
<evidence type="ECO:0000313" key="2">
    <source>
        <dbReference type="EMBL" id="KJK50950.1"/>
    </source>
</evidence>
<organism evidence="2 3">
    <name type="scientific">Lentzea aerocolonigenes</name>
    <name type="common">Lechevalieria aerocolonigenes</name>
    <name type="synonym">Saccharothrix aerocolonigenes</name>
    <dbReference type="NCBI Taxonomy" id="68170"/>
    <lineage>
        <taxon>Bacteria</taxon>
        <taxon>Bacillati</taxon>
        <taxon>Actinomycetota</taxon>
        <taxon>Actinomycetes</taxon>
        <taxon>Pseudonocardiales</taxon>
        <taxon>Pseudonocardiaceae</taxon>
        <taxon>Lentzea</taxon>
    </lineage>
</organism>
<dbReference type="PATRIC" id="fig|68170.10.peg.9028"/>
<dbReference type="Proteomes" id="UP000033393">
    <property type="component" value="Unassembled WGS sequence"/>
</dbReference>
<name>A0A0F0H634_LENAE</name>
<feature type="compositionally biased region" description="Polar residues" evidence="1">
    <location>
        <begin position="46"/>
        <end position="61"/>
    </location>
</feature>
<reference evidence="2 3" key="1">
    <citation type="submission" date="2015-02" db="EMBL/GenBank/DDBJ databases">
        <authorList>
            <person name="Ju K.-S."/>
            <person name="Doroghazi J.R."/>
            <person name="Metcalf W."/>
        </authorList>
    </citation>
    <scope>NUCLEOTIDE SEQUENCE [LARGE SCALE GENOMIC DNA]</scope>
    <source>
        <strain evidence="2 3">NRRL B-16140</strain>
    </source>
</reference>
<dbReference type="AlphaFoldDB" id="A0A0F0H634"/>
<dbReference type="OrthoDB" id="3699133at2"/>
<feature type="region of interest" description="Disordered" evidence="1">
    <location>
        <begin position="26"/>
        <end position="75"/>
    </location>
</feature>
<evidence type="ECO:0000313" key="3">
    <source>
        <dbReference type="Proteomes" id="UP000033393"/>
    </source>
</evidence>
<comment type="caution">
    <text evidence="2">The sequence shown here is derived from an EMBL/GenBank/DDBJ whole genome shotgun (WGS) entry which is preliminary data.</text>
</comment>
<dbReference type="RefSeq" id="WP_045310926.1">
    <property type="nucleotide sequence ID" value="NZ_JYJG01000046.1"/>
</dbReference>
<evidence type="ECO:0000256" key="1">
    <source>
        <dbReference type="SAM" id="MobiDB-lite"/>
    </source>
</evidence>